<feature type="region of interest" description="Disordered" evidence="5">
    <location>
        <begin position="304"/>
        <end position="396"/>
    </location>
</feature>
<dbReference type="PANTHER" id="PTHR10434">
    <property type="entry name" value="1-ACYL-SN-GLYCEROL-3-PHOSPHATE ACYLTRANSFERASE"/>
    <property type="match status" value="1"/>
</dbReference>
<dbReference type="InterPro" id="IPR002123">
    <property type="entry name" value="Plipid/glycerol_acylTrfase"/>
</dbReference>
<evidence type="ECO:0000256" key="2">
    <source>
        <dbReference type="ARBA" id="ARBA00022679"/>
    </source>
</evidence>
<dbReference type="GO" id="GO:0006654">
    <property type="term" value="P:phosphatidic acid biosynthetic process"/>
    <property type="evidence" value="ECO:0007669"/>
    <property type="project" value="TreeGrafter"/>
</dbReference>
<dbReference type="SMART" id="SM00563">
    <property type="entry name" value="PlsC"/>
    <property type="match status" value="1"/>
</dbReference>
<evidence type="ECO:0000256" key="3">
    <source>
        <dbReference type="ARBA" id="ARBA00023315"/>
    </source>
</evidence>
<comment type="similarity">
    <text evidence="1 4">Belongs to the 1-acyl-sn-glycerol-3-phosphate acyltransferase family.</text>
</comment>
<keyword evidence="2 4" id="KW-0808">Transferase</keyword>
<evidence type="ECO:0000313" key="8">
    <source>
        <dbReference type="EMBL" id="GHJ88009.1"/>
    </source>
</evidence>
<dbReference type="InterPro" id="IPR004552">
    <property type="entry name" value="AGP_acyltrans"/>
</dbReference>
<feature type="compositionally biased region" description="Basic and acidic residues" evidence="5">
    <location>
        <begin position="361"/>
        <end position="375"/>
    </location>
</feature>
<evidence type="ECO:0000256" key="1">
    <source>
        <dbReference type="ARBA" id="ARBA00008655"/>
    </source>
</evidence>
<evidence type="ECO:0000256" key="4">
    <source>
        <dbReference type="RuleBase" id="RU361267"/>
    </source>
</evidence>
<dbReference type="CDD" id="cd07989">
    <property type="entry name" value="LPLAT_AGPAT-like"/>
    <property type="match status" value="1"/>
</dbReference>
<dbReference type="GO" id="GO:0003841">
    <property type="term" value="F:1-acylglycerol-3-phosphate O-acyltransferase activity"/>
    <property type="evidence" value="ECO:0007669"/>
    <property type="project" value="UniProtKB-UniRule"/>
</dbReference>
<feature type="transmembrane region" description="Helical" evidence="6">
    <location>
        <begin position="43"/>
        <end position="70"/>
    </location>
</feature>
<feature type="domain" description="Phospholipid/glycerol acyltransferase" evidence="7">
    <location>
        <begin position="120"/>
        <end position="237"/>
    </location>
</feature>
<dbReference type="Pfam" id="PF01553">
    <property type="entry name" value="Acyltransferase"/>
    <property type="match status" value="1"/>
</dbReference>
<protein>
    <recommendedName>
        <fullName evidence="4">1-acyl-sn-glycerol-3-phosphate acyltransferase</fullName>
        <ecNumber evidence="4">2.3.1.51</ecNumber>
    </recommendedName>
</protein>
<feature type="compositionally biased region" description="Acidic residues" evidence="5">
    <location>
        <begin position="376"/>
        <end position="386"/>
    </location>
</feature>
<keyword evidence="9" id="KW-1185">Reference proteome</keyword>
<keyword evidence="6" id="KW-0812">Transmembrane</keyword>
<keyword evidence="6" id="KW-1133">Transmembrane helix</keyword>
<dbReference type="EMBL" id="BLZA01000024">
    <property type="protein sequence ID" value="GHJ88009.1"/>
    <property type="molecule type" value="Genomic_DNA"/>
</dbReference>
<keyword evidence="6" id="KW-0472">Membrane</keyword>
<comment type="caution">
    <text evidence="8">The sequence shown here is derived from an EMBL/GenBank/DDBJ whole genome shotgun (WGS) entry which is preliminary data.</text>
</comment>
<comment type="domain">
    <text evidence="4">The HXXXXD motif is essential for acyltransferase activity and may constitute the binding site for the phosphate moiety of the glycerol-3-phosphate.</text>
</comment>
<evidence type="ECO:0000256" key="5">
    <source>
        <dbReference type="SAM" id="MobiDB-lite"/>
    </source>
</evidence>
<sequence>MTVLSKPLAYITTTSLSVLTLLTGTCAAISHSTAPALRKARFVVHLGCYVGALAVCSWLGVVYSVLLTIVGQRLNINYLTARTFCYLCSPLIGIRLEVEGEEHLEAVLGKSKRGEKGGCAVLVGNHQSFMDILYLGRIFPKRASIMAKRELKWMPLLGWFMSLSGAVFVDRKNRKDAVQAMNVAGEDMKRQGVSLWIFPEGTRSSGPEPNLLPFKKGAFHLAVQAGVPIIPVVCESYHRLFDGKTRMERGVLKIKVLPPISTDGMSASDVHQLTDTVRDQMLTTLKEISTPSPEARIVDAADEAGEDAPLMGRSSGVYGSNDDGVRRRASRGSSADVPTTPPTTRASREELAQTGSIDARGLVEDAKVAVGVERDAEGEDEDEVDENGAVLVKKPE</sequence>
<evidence type="ECO:0000259" key="7">
    <source>
        <dbReference type="SMART" id="SM00563"/>
    </source>
</evidence>
<gene>
    <name evidence="8" type="ORF">NliqN6_4411</name>
</gene>
<keyword evidence="4" id="KW-0443">Lipid metabolism</keyword>
<dbReference type="Proteomes" id="UP000620104">
    <property type="component" value="Unassembled WGS sequence"/>
</dbReference>
<dbReference type="GO" id="GO:0005783">
    <property type="term" value="C:endoplasmic reticulum"/>
    <property type="evidence" value="ECO:0007669"/>
    <property type="project" value="TreeGrafter"/>
</dbReference>
<evidence type="ECO:0000313" key="9">
    <source>
        <dbReference type="Proteomes" id="UP000620104"/>
    </source>
</evidence>
<keyword evidence="3 4" id="KW-0012">Acyltransferase</keyword>
<dbReference type="GO" id="GO:0016020">
    <property type="term" value="C:membrane"/>
    <property type="evidence" value="ECO:0007669"/>
    <property type="project" value="InterPro"/>
</dbReference>
<accession>A0A8H3TXJ1</accession>
<keyword evidence="4" id="KW-0444">Lipid biosynthesis</keyword>
<name>A0A8H3TXJ1_9TREE</name>
<keyword evidence="4" id="KW-0594">Phospholipid biosynthesis</keyword>
<dbReference type="OrthoDB" id="202234at2759"/>
<evidence type="ECO:0000256" key="6">
    <source>
        <dbReference type="SAM" id="Phobius"/>
    </source>
</evidence>
<dbReference type="NCBIfam" id="TIGR00530">
    <property type="entry name" value="AGP_acyltrn"/>
    <property type="match status" value="1"/>
</dbReference>
<dbReference type="EC" id="2.3.1.51" evidence="4"/>
<reference evidence="8" key="1">
    <citation type="submission" date="2020-07" db="EMBL/GenBank/DDBJ databases">
        <title>Draft Genome Sequence of a Deep-Sea Yeast, Naganishia (Cryptococcus) liquefaciens strain N6.</title>
        <authorList>
            <person name="Han Y.W."/>
            <person name="Kajitani R."/>
            <person name="Morimoto H."/>
            <person name="Parhat M."/>
            <person name="Tsubouchi H."/>
            <person name="Bakenova O."/>
            <person name="Ogata M."/>
            <person name="Argunhan B."/>
            <person name="Aoki R."/>
            <person name="Kajiwara S."/>
            <person name="Itoh T."/>
            <person name="Iwasaki H."/>
        </authorList>
    </citation>
    <scope>NUCLEOTIDE SEQUENCE</scope>
    <source>
        <strain evidence="8">N6</strain>
    </source>
</reference>
<keyword evidence="4" id="KW-1208">Phospholipid metabolism</keyword>
<comment type="catalytic activity">
    <reaction evidence="4">
        <text>a 1-acyl-sn-glycero-3-phosphate + an acyl-CoA = a 1,2-diacyl-sn-glycero-3-phosphate + CoA</text>
        <dbReference type="Rhea" id="RHEA:19709"/>
        <dbReference type="ChEBI" id="CHEBI:57287"/>
        <dbReference type="ChEBI" id="CHEBI:57970"/>
        <dbReference type="ChEBI" id="CHEBI:58342"/>
        <dbReference type="ChEBI" id="CHEBI:58608"/>
        <dbReference type="EC" id="2.3.1.51"/>
    </reaction>
</comment>
<dbReference type="PANTHER" id="PTHR10434:SF11">
    <property type="entry name" value="1-ACYL-SN-GLYCEROL-3-PHOSPHATE ACYLTRANSFERASE"/>
    <property type="match status" value="1"/>
</dbReference>
<proteinExistence type="inferred from homology"/>
<dbReference type="SUPFAM" id="SSF69593">
    <property type="entry name" value="Glycerol-3-phosphate (1)-acyltransferase"/>
    <property type="match status" value="1"/>
</dbReference>
<organism evidence="8 9">
    <name type="scientific">Naganishia liquefaciens</name>
    <dbReference type="NCBI Taxonomy" id="104408"/>
    <lineage>
        <taxon>Eukaryota</taxon>
        <taxon>Fungi</taxon>
        <taxon>Dikarya</taxon>
        <taxon>Basidiomycota</taxon>
        <taxon>Agaricomycotina</taxon>
        <taxon>Tremellomycetes</taxon>
        <taxon>Filobasidiales</taxon>
        <taxon>Filobasidiaceae</taxon>
        <taxon>Naganishia</taxon>
    </lineage>
</organism>
<dbReference type="AlphaFoldDB" id="A0A8H3TXJ1"/>